<dbReference type="AlphaFoldDB" id="A0A8J4T2F6"/>
<dbReference type="PANTHER" id="PTHR47331:SF1">
    <property type="entry name" value="GAG-LIKE PROTEIN"/>
    <property type="match status" value="1"/>
</dbReference>
<dbReference type="EMBL" id="LUCH01001691">
    <property type="protein sequence ID" value="KAF5402635.1"/>
    <property type="molecule type" value="Genomic_DNA"/>
</dbReference>
<evidence type="ECO:0000313" key="1">
    <source>
        <dbReference type="EMBL" id="KAF5402635.1"/>
    </source>
</evidence>
<organism evidence="1 2">
    <name type="scientific">Paragonimus heterotremus</name>
    <dbReference type="NCBI Taxonomy" id="100268"/>
    <lineage>
        <taxon>Eukaryota</taxon>
        <taxon>Metazoa</taxon>
        <taxon>Spiralia</taxon>
        <taxon>Lophotrochozoa</taxon>
        <taxon>Platyhelminthes</taxon>
        <taxon>Trematoda</taxon>
        <taxon>Digenea</taxon>
        <taxon>Plagiorchiida</taxon>
        <taxon>Troglotremata</taxon>
        <taxon>Troglotrematidae</taxon>
        <taxon>Paragonimus</taxon>
    </lineage>
</organism>
<dbReference type="OrthoDB" id="6286413at2759"/>
<sequence length="238" mass="26642">MSKECRANRSCNTQGCGRKLHRLLHSNSLVPVAEEAAIVTNHHAVGFHLHDTPQPSTDRSQVALAIVPVTVHYGKNTVQICAFLDNGSDCTLIDESIFTKLGMQGSQRQIKLRTLNRETTFESAALHFDVASIVSKTTIHIEQALSVKTLPKLRTFRPNAQQLMSWPHLRGISFGPCSSSNIGVLVGCYVPEAHYFIDQRKRKKHEPYVIKTVLRWMLADPVGSPDGGELHRHRYVTR</sequence>
<name>A0A8J4T2F6_9TREM</name>
<gene>
    <name evidence="1" type="ORF">PHET_03615</name>
</gene>
<reference evidence="1" key="1">
    <citation type="submission" date="2019-05" db="EMBL/GenBank/DDBJ databases">
        <title>Annotation for the trematode Paragonimus heterotremus.</title>
        <authorList>
            <person name="Choi Y.-J."/>
        </authorList>
    </citation>
    <scope>NUCLEOTIDE SEQUENCE</scope>
    <source>
        <strain evidence="1">LC</strain>
    </source>
</reference>
<evidence type="ECO:0000313" key="2">
    <source>
        <dbReference type="Proteomes" id="UP000748531"/>
    </source>
</evidence>
<protein>
    <recommendedName>
        <fullName evidence="3">Peptidase A2 domain-containing protein</fullName>
    </recommendedName>
</protein>
<comment type="caution">
    <text evidence="1">The sequence shown here is derived from an EMBL/GenBank/DDBJ whole genome shotgun (WGS) entry which is preliminary data.</text>
</comment>
<proteinExistence type="predicted"/>
<dbReference type="PANTHER" id="PTHR47331">
    <property type="entry name" value="PHD-TYPE DOMAIN-CONTAINING PROTEIN"/>
    <property type="match status" value="1"/>
</dbReference>
<evidence type="ECO:0008006" key="3">
    <source>
        <dbReference type="Google" id="ProtNLM"/>
    </source>
</evidence>
<dbReference type="Proteomes" id="UP000748531">
    <property type="component" value="Unassembled WGS sequence"/>
</dbReference>
<accession>A0A8J4T2F6</accession>
<keyword evidence="2" id="KW-1185">Reference proteome</keyword>